<name>A0A934JVR1_9GAMM</name>
<keyword evidence="1" id="KW-0547">Nucleotide-binding</keyword>
<keyword evidence="2" id="KW-1185">Reference proteome</keyword>
<reference evidence="1" key="1">
    <citation type="submission" date="2020-12" db="EMBL/GenBank/DDBJ databases">
        <title>Marinomonas arctica sp. nov., a psychrotolerant bacterium isolated from the Arctic.</title>
        <authorList>
            <person name="Zhang Y."/>
        </authorList>
    </citation>
    <scope>NUCLEOTIDE SEQUENCE</scope>
    <source>
        <strain evidence="1">C1424</strain>
    </source>
</reference>
<dbReference type="Gene3D" id="3.40.50.300">
    <property type="entry name" value="P-loop containing nucleotide triphosphate hydrolases"/>
    <property type="match status" value="1"/>
</dbReference>
<evidence type="ECO:0000313" key="1">
    <source>
        <dbReference type="EMBL" id="MBJ7539256.1"/>
    </source>
</evidence>
<dbReference type="InterPro" id="IPR027417">
    <property type="entry name" value="P-loop_NTPase"/>
</dbReference>
<organism evidence="1 2">
    <name type="scientific">Marinomonas transparens</name>
    <dbReference type="NCBI Taxonomy" id="2795388"/>
    <lineage>
        <taxon>Bacteria</taxon>
        <taxon>Pseudomonadati</taxon>
        <taxon>Pseudomonadota</taxon>
        <taxon>Gammaproteobacteria</taxon>
        <taxon>Oceanospirillales</taxon>
        <taxon>Oceanospirillaceae</taxon>
        <taxon>Marinomonas</taxon>
    </lineage>
</organism>
<dbReference type="RefSeq" id="WP_199469661.1">
    <property type="nucleotide sequence ID" value="NZ_JAEMNX010000022.1"/>
</dbReference>
<dbReference type="AlphaFoldDB" id="A0A934JVR1"/>
<protein>
    <submittedName>
        <fullName evidence="1">ATP-binding protein</fullName>
    </submittedName>
</protein>
<evidence type="ECO:0000313" key="2">
    <source>
        <dbReference type="Proteomes" id="UP000628710"/>
    </source>
</evidence>
<comment type="caution">
    <text evidence="1">The sequence shown here is derived from an EMBL/GenBank/DDBJ whole genome shotgun (WGS) entry which is preliminary data.</text>
</comment>
<dbReference type="GO" id="GO:0005524">
    <property type="term" value="F:ATP binding"/>
    <property type="evidence" value="ECO:0007669"/>
    <property type="project" value="UniProtKB-KW"/>
</dbReference>
<keyword evidence="1" id="KW-0067">ATP-binding</keyword>
<accession>A0A934JVR1</accession>
<dbReference type="Proteomes" id="UP000628710">
    <property type="component" value="Unassembled WGS sequence"/>
</dbReference>
<proteinExistence type="predicted"/>
<sequence length="230" mass="25129">MILQPKNPNNRLSAEHALFVGSSGSGKTTGVKQVGVINATDQVALFDPYLDYEALCGREIRRYTSLAAFARALFSARATKTGRGFKIAYSPKDGANAKNLEAFSRVIWGAGDGNHKKPLKVVFEELAKCVTTSGAARGAFGEILTGGRKFGIHAICIFQRGQEVPKTVMGQCSIKWVGKQQREQDAVYLAREIGLPVDKIIALPKFHYLMKTDDHNIGQFDEGKLRKLAA</sequence>
<dbReference type="EMBL" id="JAEMNX010000022">
    <property type="protein sequence ID" value="MBJ7539256.1"/>
    <property type="molecule type" value="Genomic_DNA"/>
</dbReference>
<dbReference type="SUPFAM" id="SSF52540">
    <property type="entry name" value="P-loop containing nucleoside triphosphate hydrolases"/>
    <property type="match status" value="1"/>
</dbReference>
<gene>
    <name evidence="1" type="ORF">I8J31_16380</name>
</gene>